<dbReference type="InterPro" id="IPR004302">
    <property type="entry name" value="Cellulose/chitin-bd_N"/>
</dbReference>
<feature type="domain" description="EGF-like" evidence="4">
    <location>
        <begin position="183"/>
        <end position="226"/>
    </location>
</feature>
<dbReference type="InterPro" id="IPR005018">
    <property type="entry name" value="DOMON_domain"/>
</dbReference>
<dbReference type="SUPFAM" id="SSF49344">
    <property type="entry name" value="CBD9-like"/>
    <property type="match status" value="1"/>
</dbReference>
<feature type="domain" description="DOMON" evidence="5">
    <location>
        <begin position="467"/>
        <end position="588"/>
    </location>
</feature>
<feature type="compositionally biased region" description="Polar residues" evidence="2">
    <location>
        <begin position="349"/>
        <end position="369"/>
    </location>
</feature>
<dbReference type="PANTHER" id="PTHR46901:SF2">
    <property type="entry name" value="GH04942P"/>
    <property type="match status" value="1"/>
</dbReference>
<organism evidence="6 7">
    <name type="scientific">Romanomermis culicivorax</name>
    <name type="common">Nematode worm</name>
    <dbReference type="NCBI Taxonomy" id="13658"/>
    <lineage>
        <taxon>Eukaryota</taxon>
        <taxon>Metazoa</taxon>
        <taxon>Ecdysozoa</taxon>
        <taxon>Nematoda</taxon>
        <taxon>Enoplea</taxon>
        <taxon>Dorylaimia</taxon>
        <taxon>Mermithida</taxon>
        <taxon>Mermithoidea</taxon>
        <taxon>Mermithidae</taxon>
        <taxon>Romanomermis</taxon>
    </lineage>
</organism>
<feature type="chain" id="PRO_5036768012" evidence="3">
    <location>
        <begin position="21"/>
        <end position="683"/>
    </location>
</feature>
<dbReference type="Proteomes" id="UP000887565">
    <property type="component" value="Unplaced"/>
</dbReference>
<evidence type="ECO:0000256" key="2">
    <source>
        <dbReference type="SAM" id="MobiDB-lite"/>
    </source>
</evidence>
<dbReference type="AlphaFoldDB" id="A0A915IMZ1"/>
<feature type="compositionally biased region" description="Polar residues" evidence="2">
    <location>
        <begin position="417"/>
        <end position="426"/>
    </location>
</feature>
<dbReference type="Pfam" id="PF03351">
    <property type="entry name" value="DOMON"/>
    <property type="match status" value="1"/>
</dbReference>
<accession>A0A915IMZ1</accession>
<dbReference type="WBParaSite" id="nRc.2.0.1.t15180-RA">
    <property type="protein sequence ID" value="nRc.2.0.1.t15180-RA"/>
    <property type="gene ID" value="nRc.2.0.1.g15180"/>
</dbReference>
<keyword evidence="6" id="KW-1185">Reference proteome</keyword>
<dbReference type="OMA" id="HRANDYY"/>
<dbReference type="Pfam" id="PF03067">
    <property type="entry name" value="LPMO_10"/>
    <property type="match status" value="1"/>
</dbReference>
<proteinExistence type="predicted"/>
<feature type="compositionally biased region" description="Basic and acidic residues" evidence="2">
    <location>
        <begin position="313"/>
        <end position="331"/>
    </location>
</feature>
<dbReference type="PROSITE" id="PS01186">
    <property type="entry name" value="EGF_2"/>
    <property type="match status" value="1"/>
</dbReference>
<dbReference type="PANTHER" id="PTHR46901">
    <property type="entry name" value="GH04942P"/>
    <property type="match status" value="1"/>
</dbReference>
<evidence type="ECO:0000256" key="1">
    <source>
        <dbReference type="PROSITE-ProRule" id="PRU00076"/>
    </source>
</evidence>
<evidence type="ECO:0000313" key="6">
    <source>
        <dbReference type="Proteomes" id="UP000887565"/>
    </source>
</evidence>
<evidence type="ECO:0000259" key="5">
    <source>
        <dbReference type="PROSITE" id="PS50836"/>
    </source>
</evidence>
<protein>
    <submittedName>
        <fullName evidence="7">Uncharacterized protein</fullName>
    </submittedName>
</protein>
<reference evidence="7" key="1">
    <citation type="submission" date="2022-11" db="UniProtKB">
        <authorList>
            <consortium name="WormBaseParasite"/>
        </authorList>
    </citation>
    <scope>IDENTIFICATION</scope>
</reference>
<feature type="signal peptide" evidence="3">
    <location>
        <begin position="1"/>
        <end position="20"/>
    </location>
</feature>
<keyword evidence="1" id="KW-1015">Disulfide bond</keyword>
<dbReference type="PROSITE" id="PS50836">
    <property type="entry name" value="DOMON"/>
    <property type="match status" value="2"/>
</dbReference>
<comment type="caution">
    <text evidence="1">Lacks conserved residue(s) required for the propagation of feature annotation.</text>
</comment>
<sequence length="683" mass="76495">MYVKMLIALIIVLHIHAVTCHVRLTFPQARYPPLDFLDNARTTPPCGVPKPPPELGIRTSLKAGSTFNVTWSLAYPHQGGFRIEILDSDDQVRHVLTPEKQHYTGEDNPTAHIYQVTLPREECENCAIRLMRQAAEWSEGYQFWSCADVNILIDPKEKCSHHGKFENDRCQCDKLFSGPFCQYEEECSIDDDCGGISRGKCQELESNSYPTRVCFCQPGYFGPKCLEESPLKTVNFDPTLYESKAFGEEQQNKLFWRILEESSEIEMIMQYPSHTWIALGWKPEHLSAQCADLHTIIEKYYNHYPISSGKSTNEAERKVLPKPVLEQRSKSDNMTTKAPFLTPEPVTKNPESPTNSIETLSDLQTSSTAKPFKQSPETSVDIVSLDIQSTPTQIFQFSTISPSGEDSDDEFSFSVLQGQGQSSAPNVSKPAGPYPPGGLKPLNEQEPEVIGDACYGEWRWPPNCRDCDYKLSWTYIDENDEIEFSLETKAGDNAWSGVGFSSNGQMNGADFLIIKAMGGKLTIQDAYGANSQTPQLDQQQNLKSSQVVGTHVNGVLRAAFSRPRKTTDTEHDVQFTNADCFYFLFPTSSGNVDKFGKLSPLIFPPKISRQQVCIKTCNPSGTSVPVRKSCDDTFKFPPGCRFPACDYMASWSYNPALDIVNFTISARELGRWTGIGFSKDGHM</sequence>
<dbReference type="PROSITE" id="PS00022">
    <property type="entry name" value="EGF_1"/>
    <property type="match status" value="1"/>
</dbReference>
<feature type="region of interest" description="Disordered" evidence="2">
    <location>
        <begin position="309"/>
        <end position="375"/>
    </location>
</feature>
<dbReference type="InterPro" id="IPR045266">
    <property type="entry name" value="DOH_DOMON"/>
</dbReference>
<evidence type="ECO:0000256" key="3">
    <source>
        <dbReference type="SAM" id="SignalP"/>
    </source>
</evidence>
<evidence type="ECO:0000313" key="7">
    <source>
        <dbReference type="WBParaSite" id="nRc.2.0.1.t15180-RA"/>
    </source>
</evidence>
<dbReference type="Gene3D" id="2.60.120.260">
    <property type="entry name" value="Galactose-binding domain-like"/>
    <property type="match status" value="1"/>
</dbReference>
<keyword evidence="3" id="KW-0732">Signal</keyword>
<name>A0A915IMZ1_ROMCU</name>
<keyword evidence="1" id="KW-0245">EGF-like domain</keyword>
<feature type="domain" description="DOMON" evidence="5">
    <location>
        <begin position="645"/>
        <end position="683"/>
    </location>
</feature>
<dbReference type="InterPro" id="IPR000742">
    <property type="entry name" value="EGF"/>
</dbReference>
<dbReference type="CDD" id="cd09631">
    <property type="entry name" value="DOMON_DOH"/>
    <property type="match status" value="1"/>
</dbReference>
<feature type="disulfide bond" evidence="1">
    <location>
        <begin position="216"/>
        <end position="225"/>
    </location>
</feature>
<feature type="region of interest" description="Disordered" evidence="2">
    <location>
        <begin position="417"/>
        <end position="441"/>
    </location>
</feature>
<dbReference type="PROSITE" id="PS50026">
    <property type="entry name" value="EGF_3"/>
    <property type="match status" value="1"/>
</dbReference>
<dbReference type="SMART" id="SM00664">
    <property type="entry name" value="DoH"/>
    <property type="match status" value="1"/>
</dbReference>
<evidence type="ECO:0000259" key="4">
    <source>
        <dbReference type="PROSITE" id="PS50026"/>
    </source>
</evidence>